<feature type="chain" id="PRO_5047265385" evidence="1">
    <location>
        <begin position="20"/>
        <end position="235"/>
    </location>
</feature>
<organism evidence="2 3">
    <name type="scientific">Rufibacter roseus</name>
    <dbReference type="NCBI Taxonomy" id="1567108"/>
    <lineage>
        <taxon>Bacteria</taxon>
        <taxon>Pseudomonadati</taxon>
        <taxon>Bacteroidota</taxon>
        <taxon>Cytophagia</taxon>
        <taxon>Cytophagales</taxon>
        <taxon>Hymenobacteraceae</taxon>
        <taxon>Rufibacter</taxon>
    </lineage>
</organism>
<proteinExistence type="predicted"/>
<dbReference type="EMBL" id="JBHSYQ010000016">
    <property type="protein sequence ID" value="MFC6999991.1"/>
    <property type="molecule type" value="Genomic_DNA"/>
</dbReference>
<name>A0ABW2DTZ2_9BACT</name>
<dbReference type="Proteomes" id="UP001596405">
    <property type="component" value="Unassembled WGS sequence"/>
</dbReference>
<gene>
    <name evidence="2" type="ORF">ACFQHR_20320</name>
</gene>
<feature type="signal peptide" evidence="1">
    <location>
        <begin position="1"/>
        <end position="19"/>
    </location>
</feature>
<dbReference type="RefSeq" id="WP_066621961.1">
    <property type="nucleotide sequence ID" value="NZ_JBHSYQ010000016.1"/>
</dbReference>
<accession>A0ABW2DTZ2</accession>
<comment type="caution">
    <text evidence="2">The sequence shown here is derived from an EMBL/GenBank/DDBJ whole genome shotgun (WGS) entry which is preliminary data.</text>
</comment>
<evidence type="ECO:0000256" key="1">
    <source>
        <dbReference type="SAM" id="SignalP"/>
    </source>
</evidence>
<reference evidence="3" key="1">
    <citation type="journal article" date="2019" name="Int. J. Syst. Evol. Microbiol.">
        <title>The Global Catalogue of Microorganisms (GCM) 10K type strain sequencing project: providing services to taxonomists for standard genome sequencing and annotation.</title>
        <authorList>
            <consortium name="The Broad Institute Genomics Platform"/>
            <consortium name="The Broad Institute Genome Sequencing Center for Infectious Disease"/>
            <person name="Wu L."/>
            <person name="Ma J."/>
        </authorList>
    </citation>
    <scope>NUCLEOTIDE SEQUENCE [LARGE SCALE GENOMIC DNA]</scope>
    <source>
        <strain evidence="3">CGMCC 4.7393</strain>
    </source>
</reference>
<sequence length="235" mass="27123">MKKLLSLLVLLSVFLSSCEDEVITLDPDKTGHAYYPLEVGHYWVFSITETTYRNNVGQTTEFQIRERIDETTVDQSGREWYRVEISRRENESDRWKVQDVMLLSKSASDFRITKNNQTLVHMVYPAQNGKTWIYNPLNTSETKEFYSYEKIGDSFSMGSNTYDNTLTIVQADTVNLLFLNEKHEVLSFGVGPVYRMWRSHKYCDGDTGVNCEIGTGYIVTGTEREEVLIETGVED</sequence>
<evidence type="ECO:0000313" key="2">
    <source>
        <dbReference type="EMBL" id="MFC6999991.1"/>
    </source>
</evidence>
<keyword evidence="1" id="KW-0732">Signal</keyword>
<dbReference type="PROSITE" id="PS51257">
    <property type="entry name" value="PROKAR_LIPOPROTEIN"/>
    <property type="match status" value="1"/>
</dbReference>
<evidence type="ECO:0000313" key="3">
    <source>
        <dbReference type="Proteomes" id="UP001596405"/>
    </source>
</evidence>
<protein>
    <submittedName>
        <fullName evidence="2">Uncharacterized protein</fullName>
    </submittedName>
</protein>
<keyword evidence="3" id="KW-1185">Reference proteome</keyword>